<gene>
    <name evidence="2" type="ORF">EMQ25_07075</name>
</gene>
<dbReference type="SUPFAM" id="SSF52266">
    <property type="entry name" value="SGNH hydrolase"/>
    <property type="match status" value="1"/>
</dbReference>
<dbReference type="InterPro" id="IPR036514">
    <property type="entry name" value="SGNH_hydro_sf"/>
</dbReference>
<organism evidence="2 3">
    <name type="scientific">Arsenicitalea aurantiaca</name>
    <dbReference type="NCBI Taxonomy" id="1783274"/>
    <lineage>
        <taxon>Bacteria</taxon>
        <taxon>Pseudomonadati</taxon>
        <taxon>Pseudomonadota</taxon>
        <taxon>Alphaproteobacteria</taxon>
        <taxon>Hyphomicrobiales</taxon>
        <taxon>Devosiaceae</taxon>
        <taxon>Arsenicitalea</taxon>
    </lineage>
</organism>
<dbReference type="Gene3D" id="3.40.50.1110">
    <property type="entry name" value="SGNH hydrolase"/>
    <property type="match status" value="1"/>
</dbReference>
<proteinExistence type="predicted"/>
<reference evidence="2 3" key="1">
    <citation type="journal article" date="2016" name="Int. J. Syst. Evol. Microbiol.">
        <title>Arsenicitalea aurantiaca gen. nov., sp. nov., a new member of the family Hyphomicrobiaceae, isolated from high-arsenic sediment.</title>
        <authorList>
            <person name="Mu Y."/>
            <person name="Zhou L."/>
            <person name="Zeng X.C."/>
            <person name="Liu L."/>
            <person name="Pan Y."/>
            <person name="Chen X."/>
            <person name="Wang J."/>
            <person name="Li S."/>
            <person name="Li W.J."/>
            <person name="Wang Y."/>
        </authorList>
    </citation>
    <scope>NUCLEOTIDE SEQUENCE [LARGE SCALE GENOMIC DNA]</scope>
    <source>
        <strain evidence="2 3">42-50</strain>
    </source>
</reference>
<keyword evidence="3" id="KW-1185">Reference proteome</keyword>
<dbReference type="OrthoDB" id="164654at2"/>
<dbReference type="Pfam" id="PF13472">
    <property type="entry name" value="Lipase_GDSL_2"/>
    <property type="match status" value="1"/>
</dbReference>
<comment type="caution">
    <text evidence="2">The sequence shown here is derived from an EMBL/GenBank/DDBJ whole genome shotgun (WGS) entry which is preliminary data.</text>
</comment>
<dbReference type="AlphaFoldDB" id="A0A433XFQ6"/>
<accession>A0A433XFQ6</accession>
<evidence type="ECO:0000313" key="2">
    <source>
        <dbReference type="EMBL" id="RUT32890.1"/>
    </source>
</evidence>
<evidence type="ECO:0000313" key="3">
    <source>
        <dbReference type="Proteomes" id="UP000281547"/>
    </source>
</evidence>
<dbReference type="InterPro" id="IPR013830">
    <property type="entry name" value="SGNH_hydro"/>
</dbReference>
<protein>
    <submittedName>
        <fullName evidence="2">Arylesterase</fullName>
    </submittedName>
</protein>
<evidence type="ECO:0000259" key="1">
    <source>
        <dbReference type="Pfam" id="PF13472"/>
    </source>
</evidence>
<feature type="domain" description="SGNH hydrolase-type esterase" evidence="1">
    <location>
        <begin position="6"/>
        <end position="197"/>
    </location>
</feature>
<dbReference type="CDD" id="cd01839">
    <property type="entry name" value="SGNH_arylesterase_like"/>
    <property type="match status" value="1"/>
</dbReference>
<sequence>MKTILAYGDSLTYGHNAEGWGTPDAGGGRHAFEDRWPSVLEAGLGGRARVIPEGLGGRTTAFDDWSAVTDRNGARVLPTILGSHMPLDAVVIMLGTNDLKTYLNGSAFGAAMGVKRLVEIIRTFPYAPGVAVPQVVIVAPPRVVKTRHRDLSHMFANGLDESALFGTHYARVAEDLGCAFFDAATVATATELDGVHLDAENTRAIGTALVPVVSKLLGL</sequence>
<dbReference type="Proteomes" id="UP000281547">
    <property type="component" value="Unassembled WGS sequence"/>
</dbReference>
<dbReference type="GO" id="GO:0016788">
    <property type="term" value="F:hydrolase activity, acting on ester bonds"/>
    <property type="evidence" value="ECO:0007669"/>
    <property type="project" value="UniProtKB-ARBA"/>
</dbReference>
<dbReference type="RefSeq" id="WP_127187847.1">
    <property type="nucleotide sequence ID" value="NZ_RZNJ01000002.1"/>
</dbReference>
<name>A0A433XFQ6_9HYPH</name>
<dbReference type="EMBL" id="RZNJ01000002">
    <property type="protein sequence ID" value="RUT32890.1"/>
    <property type="molecule type" value="Genomic_DNA"/>
</dbReference>